<name>A8IGS6_AZOC5</name>
<feature type="binding site" evidence="9">
    <location>
        <position position="92"/>
    </location>
    <ligand>
        <name>Mg(2+)</name>
        <dbReference type="ChEBI" id="CHEBI:18420"/>
        <label>1</label>
    </ligand>
</feature>
<dbReference type="KEGG" id="azc:AZC_0128"/>
<feature type="binding site" evidence="9">
    <location>
        <position position="160"/>
    </location>
    <ligand>
        <name>Mg(2+)</name>
        <dbReference type="ChEBI" id="CHEBI:18420"/>
        <label>1</label>
    </ligand>
</feature>
<keyword evidence="6" id="KW-0378">Hydrolase</keyword>
<evidence type="ECO:0000259" key="11">
    <source>
        <dbReference type="PROSITE" id="PS51462"/>
    </source>
</evidence>
<dbReference type="eggNOG" id="COG0494">
    <property type="taxonomic scope" value="Bacteria"/>
</dbReference>
<feature type="binding site" evidence="9">
    <location>
        <position position="108"/>
    </location>
    <ligand>
        <name>Mg(2+)</name>
        <dbReference type="ChEBI" id="CHEBI:18420"/>
        <label>1</label>
    </ligand>
</feature>
<evidence type="ECO:0000256" key="1">
    <source>
        <dbReference type="ARBA" id="ARBA00000847"/>
    </source>
</evidence>
<evidence type="ECO:0000313" key="13">
    <source>
        <dbReference type="Proteomes" id="UP000000270"/>
    </source>
</evidence>
<keyword evidence="13" id="KW-1185">Reference proteome</keyword>
<dbReference type="NCBIfam" id="TIGR00052">
    <property type="entry name" value="nudix-type nucleoside diphosphatase, YffH/AdpP family"/>
    <property type="match status" value="1"/>
</dbReference>
<dbReference type="Pfam" id="PF00293">
    <property type="entry name" value="NUDIX"/>
    <property type="match status" value="1"/>
</dbReference>
<feature type="short sequence motif" description="Nudix box" evidence="10">
    <location>
        <begin position="93"/>
        <end position="115"/>
    </location>
</feature>
<comment type="catalytic activity">
    <reaction evidence="1">
        <text>GDP-alpha-D-mannose + H2O = alpha-D-mannose 1-phosphate + GMP + 2 H(+)</text>
        <dbReference type="Rhea" id="RHEA:27978"/>
        <dbReference type="ChEBI" id="CHEBI:15377"/>
        <dbReference type="ChEBI" id="CHEBI:15378"/>
        <dbReference type="ChEBI" id="CHEBI:57527"/>
        <dbReference type="ChEBI" id="CHEBI:58115"/>
        <dbReference type="ChEBI" id="CHEBI:58409"/>
    </reaction>
</comment>
<dbReference type="HOGENOM" id="CLU_062658_6_1_5"/>
<comment type="similarity">
    <text evidence="3">Belongs to the Nudix hydrolase family. NudK subfamily.</text>
</comment>
<evidence type="ECO:0000256" key="3">
    <source>
        <dbReference type="ARBA" id="ARBA00007275"/>
    </source>
</evidence>
<evidence type="ECO:0000256" key="5">
    <source>
        <dbReference type="ARBA" id="ARBA00016377"/>
    </source>
</evidence>
<reference evidence="12 13" key="4">
    <citation type="journal article" date="2009" name="Appl. Environ. Microbiol.">
        <title>Comparative genome-wide transcriptional profiling of Azorhizobium caulinodans ORS571 grown under free-living and symbiotic conditions.</title>
        <authorList>
            <person name="Tsukada S."/>
            <person name="Aono T."/>
            <person name="Akiba N."/>
            <person name="Lee KB."/>
            <person name="Liu CT."/>
            <person name="Toyazaki H."/>
            <person name="Oyaizu H."/>
        </authorList>
    </citation>
    <scope>NUCLEOTIDE SEQUENCE [LARGE SCALE GENOMIC DNA]</scope>
    <source>
        <strain evidence="13">ATCC 43989 / DSM 5975 / JCM 20966 / LMG 6465 / NBRC 14845 / NCIMB 13405 / ORS 571</strain>
    </source>
</reference>
<evidence type="ECO:0000256" key="2">
    <source>
        <dbReference type="ARBA" id="ARBA00001946"/>
    </source>
</evidence>
<accession>A8IGS6</accession>
<keyword evidence="9" id="KW-0479">Metal-binding</keyword>
<feature type="binding site" evidence="9">
    <location>
        <position position="112"/>
    </location>
    <ligand>
        <name>Mg(2+)</name>
        <dbReference type="ChEBI" id="CHEBI:18420"/>
        <label>1</label>
    </ligand>
</feature>
<evidence type="ECO:0000256" key="4">
    <source>
        <dbReference type="ARBA" id="ARBA00011738"/>
    </source>
</evidence>
<proteinExistence type="inferred from homology"/>
<dbReference type="STRING" id="438753.AZC_0128"/>
<dbReference type="PANTHER" id="PTHR11839">
    <property type="entry name" value="UDP/ADP-SUGAR PYROPHOSPHATASE"/>
    <property type="match status" value="1"/>
</dbReference>
<sequence length="214" mass="23597">MTKTPFQDEPARIDILDETLIYKGFRRFERYDLRLHTPGAEPVVQTREILRVGGAVGILAIDPVRDAIVLLRQFRLTAHMATGRGELIEIPAGLIEPGEDPALTARRECIEETGLDPVEVDFLFSCLVSPGAVDEMAWFYLAFVDASNLPETTGAADETEVIRPFLVPLDRAIAALDDGSSLANGYLRLALMWIALHRADVAARGEAWLARRAA</sequence>
<dbReference type="InterPro" id="IPR004385">
    <property type="entry name" value="NDP_pyrophosphatase"/>
</dbReference>
<dbReference type="PROSITE" id="PS51462">
    <property type="entry name" value="NUDIX"/>
    <property type="match status" value="1"/>
</dbReference>
<gene>
    <name evidence="12" type="ordered locus">AZC_0128</name>
</gene>
<dbReference type="AlphaFoldDB" id="A8IGS6"/>
<dbReference type="InterPro" id="IPR000086">
    <property type="entry name" value="NUDIX_hydrolase_dom"/>
</dbReference>
<evidence type="ECO:0000256" key="9">
    <source>
        <dbReference type="PIRSR" id="PIRSR604385-2"/>
    </source>
</evidence>
<feature type="domain" description="Nudix hydrolase" evidence="11">
    <location>
        <begin position="51"/>
        <end position="189"/>
    </location>
</feature>
<dbReference type="GO" id="GO:0046872">
    <property type="term" value="F:metal ion binding"/>
    <property type="evidence" value="ECO:0007669"/>
    <property type="project" value="UniProtKB-KW"/>
</dbReference>
<keyword evidence="9" id="KW-0460">Magnesium</keyword>
<evidence type="ECO:0000256" key="6">
    <source>
        <dbReference type="ARBA" id="ARBA00022801"/>
    </source>
</evidence>
<dbReference type="Gene3D" id="3.90.79.10">
    <property type="entry name" value="Nucleoside Triphosphate Pyrophosphohydrolase"/>
    <property type="match status" value="1"/>
</dbReference>
<dbReference type="Proteomes" id="UP000000270">
    <property type="component" value="Chromosome"/>
</dbReference>
<evidence type="ECO:0000313" key="12">
    <source>
        <dbReference type="EMBL" id="BAF86126.1"/>
    </source>
</evidence>
<protein>
    <recommendedName>
        <fullName evidence="5">GDP-mannose pyrophosphatase</fullName>
    </recommendedName>
    <alternativeName>
        <fullName evidence="7">GDP-mannose hydrolase</fullName>
    </alternativeName>
    <alternativeName>
        <fullName evidence="8">GDPMK</fullName>
    </alternativeName>
</protein>
<dbReference type="GO" id="GO:0006753">
    <property type="term" value="P:nucleoside phosphate metabolic process"/>
    <property type="evidence" value="ECO:0007669"/>
    <property type="project" value="TreeGrafter"/>
</dbReference>
<dbReference type="SUPFAM" id="SSF55811">
    <property type="entry name" value="Nudix"/>
    <property type="match status" value="1"/>
</dbReference>
<comment type="cofactor">
    <cofactor evidence="2 9">
        <name>Mg(2+)</name>
        <dbReference type="ChEBI" id="CHEBI:18420"/>
    </cofactor>
</comment>
<reference evidence="12 13" key="1">
    <citation type="journal article" date="2007" name="Appl. Environ. Microbiol.">
        <title>Rhizobial factors required for stem nodule maturation and maintenance in Sesbania rostrata-Azorhizobium caulinodans ORS571 symbiosis.</title>
        <authorList>
            <person name="Suzuki S."/>
            <person name="Aono T."/>
            <person name="Lee KB."/>
            <person name="Suzuki T."/>
            <person name="Liu CT."/>
            <person name="Miwa H."/>
            <person name="Wakao S."/>
            <person name="Iki T."/>
            <person name="Oyaizu H."/>
        </authorList>
    </citation>
    <scope>NUCLEOTIDE SEQUENCE [LARGE SCALE GENOMIC DNA]</scope>
    <source>
        <strain evidence="13">ATCC 43989 / DSM 5975 / JCM 20966 / LMG 6465 / NBRC 14845 / NCIMB 13405 / ORS 571</strain>
    </source>
</reference>
<evidence type="ECO:0000256" key="10">
    <source>
        <dbReference type="PIRSR" id="PIRSR604385-3"/>
    </source>
</evidence>
<dbReference type="PANTHER" id="PTHR11839:SF18">
    <property type="entry name" value="NUDIX HYDROLASE DOMAIN-CONTAINING PROTEIN"/>
    <property type="match status" value="1"/>
</dbReference>
<organism evidence="12 13">
    <name type="scientific">Azorhizobium caulinodans (strain ATCC 43989 / DSM 5975 / JCM 20966 / LMG 6465 / NBRC 14845 / NCIMB 13405 / ORS 571)</name>
    <dbReference type="NCBI Taxonomy" id="438753"/>
    <lineage>
        <taxon>Bacteria</taxon>
        <taxon>Pseudomonadati</taxon>
        <taxon>Pseudomonadota</taxon>
        <taxon>Alphaproteobacteria</taxon>
        <taxon>Hyphomicrobiales</taxon>
        <taxon>Xanthobacteraceae</taxon>
        <taxon>Azorhizobium</taxon>
    </lineage>
</organism>
<dbReference type="RefSeq" id="WP_012168659.1">
    <property type="nucleotide sequence ID" value="NC_009937.1"/>
</dbReference>
<dbReference type="GO" id="GO:0005829">
    <property type="term" value="C:cytosol"/>
    <property type="evidence" value="ECO:0007669"/>
    <property type="project" value="TreeGrafter"/>
</dbReference>
<reference evidence="12 13" key="6">
    <citation type="journal article" date="2011" name="Appl. Environ. Microbiol.">
        <title>Involvement of the azorhizobial chromosome partition gene (parA) in the onset of bacteroid differentiation during Sesbania rostrata stem nodule development.</title>
        <authorList>
            <person name="Liu CT."/>
            <person name="Lee KB."/>
            <person name="Wang YS."/>
            <person name="Peng MH."/>
            <person name="Lee KT."/>
            <person name="Suzuki S."/>
            <person name="Suzuki T."/>
            <person name="Oyaizu H."/>
        </authorList>
    </citation>
    <scope>NUCLEOTIDE SEQUENCE [LARGE SCALE GENOMIC DNA]</scope>
    <source>
        <strain evidence="13">ATCC 43989 / DSM 5975 / JCM 20966 / LMG 6465 / NBRC 14845 / NCIMB 13405 / ORS 571</strain>
    </source>
</reference>
<comment type="subunit">
    <text evidence="4">Homodimer.</text>
</comment>
<evidence type="ECO:0000256" key="7">
    <source>
        <dbReference type="ARBA" id="ARBA00032162"/>
    </source>
</evidence>
<dbReference type="GO" id="GO:0019693">
    <property type="term" value="P:ribose phosphate metabolic process"/>
    <property type="evidence" value="ECO:0007669"/>
    <property type="project" value="TreeGrafter"/>
</dbReference>
<dbReference type="GO" id="GO:0019144">
    <property type="term" value="F:ADP-sugar diphosphatase activity"/>
    <property type="evidence" value="ECO:0007669"/>
    <property type="project" value="TreeGrafter"/>
</dbReference>
<reference evidence="12 13" key="5">
    <citation type="journal article" date="2010" name="Appl. Environ. Microbiol.">
        <title>phrR-like gene praR of Azorhizobium caulinodans ORS571 is essential for symbiosis with Sesbania rostrata and is involved in expression of reb genes.</title>
        <authorList>
            <person name="Akiba N."/>
            <person name="Aono T."/>
            <person name="Toyazaki H."/>
            <person name="Sato S."/>
            <person name="Oyaizu H."/>
        </authorList>
    </citation>
    <scope>NUCLEOTIDE SEQUENCE [LARGE SCALE GENOMIC DNA]</scope>
    <source>
        <strain evidence="13">ATCC 43989 / DSM 5975 / JCM 20966 / LMG 6465 / NBRC 14845 / NCIMB 13405 / ORS 571</strain>
    </source>
</reference>
<evidence type="ECO:0000256" key="8">
    <source>
        <dbReference type="ARBA" id="ARBA00032272"/>
    </source>
</evidence>
<dbReference type="InterPro" id="IPR015797">
    <property type="entry name" value="NUDIX_hydrolase-like_dom_sf"/>
</dbReference>
<reference evidence="13" key="2">
    <citation type="submission" date="2007-04" db="EMBL/GenBank/DDBJ databases">
        <title>Complete genome sequence of the nitrogen-fixing bacterium Azorhizobium caulinodans ORS571.</title>
        <authorList>
            <person name="Lee K.B."/>
            <person name="Backer P.D."/>
            <person name="Aono T."/>
            <person name="Liu C.T."/>
            <person name="Suzuki S."/>
            <person name="Suzuki T."/>
            <person name="Kaneko T."/>
            <person name="Yamada M."/>
            <person name="Tabata S."/>
            <person name="Kupfer D.M."/>
            <person name="Najar F.Z."/>
            <person name="Wiley G.B."/>
            <person name="Roe B."/>
            <person name="Binnewies T."/>
            <person name="Ussery D."/>
            <person name="Vereecke D."/>
            <person name="Gevers D."/>
            <person name="Holsters M."/>
            <person name="Oyaizu H."/>
        </authorList>
    </citation>
    <scope>NUCLEOTIDE SEQUENCE [LARGE SCALE GENOMIC DNA]</scope>
    <source>
        <strain evidence="13">ATCC 43989 / DSM 5975 / JCM 20966 / LMG 6465 / NBRC 14845 / NCIMB 13405 / ORS 571</strain>
    </source>
</reference>
<reference evidence="12 13" key="3">
    <citation type="journal article" date="2008" name="BMC Genomics">
        <title>The genome of the versatile nitrogen fixer Azorhizobium caulinodans ORS571.</title>
        <authorList>
            <person name="Lee KB."/>
            <person name="Backer P.D."/>
            <person name="Aono T."/>
            <person name="Liu CT."/>
            <person name="Suzuki S."/>
            <person name="Suzuki T."/>
            <person name="Kaneko T."/>
            <person name="Yamada M."/>
            <person name="Tabata S."/>
            <person name="Kupfer D.M."/>
            <person name="Najar F.Z."/>
            <person name="Wiley G.B."/>
            <person name="Roe B."/>
            <person name="Binnewies T.T."/>
            <person name="Ussery D.W."/>
            <person name="D'Haeze W."/>
            <person name="Herder J.D."/>
            <person name="Gevers D."/>
            <person name="Vereecke D."/>
            <person name="Holsters M."/>
            <person name="Oyaizu H."/>
        </authorList>
    </citation>
    <scope>NUCLEOTIDE SEQUENCE [LARGE SCALE GENOMIC DNA]</scope>
    <source>
        <strain evidence="13">ATCC 43989 / DSM 5975 / JCM 20966 / LMG 6465 / NBRC 14845 / NCIMB 13405 / ORS 571</strain>
    </source>
</reference>
<dbReference type="EMBL" id="AP009384">
    <property type="protein sequence ID" value="BAF86126.1"/>
    <property type="molecule type" value="Genomic_DNA"/>
</dbReference>